<name>A0A0L0N5P7_TOLOC</name>
<dbReference type="InterPro" id="IPR006056">
    <property type="entry name" value="RidA"/>
</dbReference>
<dbReference type="InterPro" id="IPR006175">
    <property type="entry name" value="YjgF/YER057c/UK114"/>
</dbReference>
<evidence type="ECO:0000256" key="1">
    <source>
        <dbReference type="ARBA" id="ARBA00010552"/>
    </source>
</evidence>
<dbReference type="PANTHER" id="PTHR11803">
    <property type="entry name" value="2-IMINOBUTANOATE/2-IMINOPROPANOATE DEAMINASE RIDA"/>
    <property type="match status" value="1"/>
</dbReference>
<dbReference type="AlphaFoldDB" id="A0A0L0N5P7"/>
<protein>
    <submittedName>
        <fullName evidence="2">2-iminobutanoate/2-iminopropanoate deaminase</fullName>
    </submittedName>
</protein>
<dbReference type="InterPro" id="IPR019897">
    <property type="entry name" value="RidA_CS"/>
</dbReference>
<evidence type="ECO:0000313" key="2">
    <source>
        <dbReference type="EMBL" id="KND89438.1"/>
    </source>
</evidence>
<sequence>RDCLSQQRPQHLDGPDSTSFILTYIRAVVGNICVCQTNPKSSQSTVHLRTKSTMADQTIIFTKDAPAPVGPYSQAIKTPTAIYCSGQIPLTAEGTMVEGSIADKTKQCCQNLEAVLKESGSSIPKVVKCNIFLSDMAHFAEMNSVYEQWFAHKPARSCVAVKTLPKNVDVEIEAIALP</sequence>
<dbReference type="PANTHER" id="PTHR11803:SF58">
    <property type="entry name" value="PROTEIN HMF1-RELATED"/>
    <property type="match status" value="1"/>
</dbReference>
<dbReference type="GO" id="GO:0019239">
    <property type="term" value="F:deaminase activity"/>
    <property type="evidence" value="ECO:0007669"/>
    <property type="project" value="TreeGrafter"/>
</dbReference>
<keyword evidence="3" id="KW-1185">Reference proteome</keyword>
<gene>
    <name evidence="2" type="ORF">TOPH_05936</name>
</gene>
<dbReference type="Gene3D" id="3.30.1330.40">
    <property type="entry name" value="RutC-like"/>
    <property type="match status" value="1"/>
</dbReference>
<dbReference type="EMBL" id="LFRF01000018">
    <property type="protein sequence ID" value="KND89438.1"/>
    <property type="molecule type" value="Genomic_DNA"/>
</dbReference>
<dbReference type="SUPFAM" id="SSF55298">
    <property type="entry name" value="YjgF-like"/>
    <property type="match status" value="1"/>
</dbReference>
<comment type="caution">
    <text evidence="2">The sequence shown here is derived from an EMBL/GenBank/DDBJ whole genome shotgun (WGS) entry which is preliminary data.</text>
</comment>
<dbReference type="GO" id="GO:0005829">
    <property type="term" value="C:cytosol"/>
    <property type="evidence" value="ECO:0007669"/>
    <property type="project" value="TreeGrafter"/>
</dbReference>
<dbReference type="PROSITE" id="PS01094">
    <property type="entry name" value="UPF0076"/>
    <property type="match status" value="1"/>
</dbReference>
<evidence type="ECO:0000313" key="3">
    <source>
        <dbReference type="Proteomes" id="UP000036947"/>
    </source>
</evidence>
<dbReference type="FunFam" id="3.30.1330.40:FF:000001">
    <property type="entry name" value="L-PSP family endoribonuclease"/>
    <property type="match status" value="1"/>
</dbReference>
<dbReference type="InterPro" id="IPR035959">
    <property type="entry name" value="RutC-like_sf"/>
</dbReference>
<accession>A0A0L0N5P7</accession>
<feature type="non-terminal residue" evidence="2">
    <location>
        <position position="1"/>
    </location>
</feature>
<dbReference type="Pfam" id="PF01042">
    <property type="entry name" value="Ribonuc_L-PSP"/>
    <property type="match status" value="1"/>
</dbReference>
<dbReference type="STRING" id="1163406.A0A0L0N5P7"/>
<reference evidence="2 3" key="1">
    <citation type="journal article" date="2015" name="BMC Genomics">
        <title>The genome of the truffle-parasite Tolypocladium ophioglossoides and the evolution of antifungal peptaibiotics.</title>
        <authorList>
            <person name="Quandt C.A."/>
            <person name="Bushley K.E."/>
            <person name="Spatafora J.W."/>
        </authorList>
    </citation>
    <scope>NUCLEOTIDE SEQUENCE [LARGE SCALE GENOMIC DNA]</scope>
    <source>
        <strain evidence="2 3">CBS 100239</strain>
    </source>
</reference>
<dbReference type="Proteomes" id="UP000036947">
    <property type="component" value="Unassembled WGS sequence"/>
</dbReference>
<dbReference type="NCBIfam" id="TIGR00004">
    <property type="entry name" value="Rid family detoxifying hydrolase"/>
    <property type="match status" value="1"/>
</dbReference>
<proteinExistence type="inferred from homology"/>
<dbReference type="CDD" id="cd00448">
    <property type="entry name" value="YjgF_YER057c_UK114_family"/>
    <property type="match status" value="1"/>
</dbReference>
<comment type="similarity">
    <text evidence="1">Belongs to the RutC family.</text>
</comment>
<dbReference type="OrthoDB" id="309640at2759"/>
<organism evidence="2 3">
    <name type="scientific">Tolypocladium ophioglossoides (strain CBS 100239)</name>
    <name type="common">Snaketongue truffleclub</name>
    <name type="synonym">Elaphocordyceps ophioglossoides</name>
    <dbReference type="NCBI Taxonomy" id="1163406"/>
    <lineage>
        <taxon>Eukaryota</taxon>
        <taxon>Fungi</taxon>
        <taxon>Dikarya</taxon>
        <taxon>Ascomycota</taxon>
        <taxon>Pezizomycotina</taxon>
        <taxon>Sordariomycetes</taxon>
        <taxon>Hypocreomycetidae</taxon>
        <taxon>Hypocreales</taxon>
        <taxon>Ophiocordycipitaceae</taxon>
        <taxon>Tolypocladium</taxon>
    </lineage>
</organism>
<dbReference type="GO" id="GO:0005739">
    <property type="term" value="C:mitochondrion"/>
    <property type="evidence" value="ECO:0007669"/>
    <property type="project" value="TreeGrafter"/>
</dbReference>